<dbReference type="Gene3D" id="1.10.8.80">
    <property type="entry name" value="Magnesium chelatase subunit I, C-Terminal domain"/>
    <property type="match status" value="1"/>
</dbReference>
<dbReference type="InterPro" id="IPR041628">
    <property type="entry name" value="ChlI/MoxR_AAA_lid"/>
</dbReference>
<name>A0A7T0G1Y9_9BACT</name>
<dbReference type="Pfam" id="PF17863">
    <property type="entry name" value="AAA_lid_2"/>
    <property type="match status" value="1"/>
</dbReference>
<dbReference type="GO" id="GO:0016887">
    <property type="term" value="F:ATP hydrolysis activity"/>
    <property type="evidence" value="ECO:0007669"/>
    <property type="project" value="InterPro"/>
</dbReference>
<dbReference type="Pfam" id="PF07726">
    <property type="entry name" value="AAA_3"/>
    <property type="match status" value="1"/>
</dbReference>
<dbReference type="InterPro" id="IPR011703">
    <property type="entry name" value="ATPase_AAA-3"/>
</dbReference>
<evidence type="ECO:0000313" key="4">
    <source>
        <dbReference type="Proteomes" id="UP000594688"/>
    </source>
</evidence>
<sequence>MTGTQDIISRLRQNIEQVIIGKPEAIELAVICLIGRGHLLIEDVPGVGKSSLAFSLAQSLNLDFRRVQFTNDILPSDIVGVTIYNQKDHTFQFNKGPLFANIVLADEINRASPRTQSALLEAMNEGQITVDTKTYQLEEPFFVIATQNPIESHGAHPLPESQLDRFMMFLSMGYPALEDERLLLSQNSPTENIRELQPVLNREEVLDLQKKADQVKIEPILVDYILHLITATRESRHLQLGVSPRGGLILQQAARARALVYGRDYCIPDDVKQLAAHVLCHRVLPESRHGAHRRTVGDTAPIIQNILDEVEVPV</sequence>
<protein>
    <submittedName>
        <fullName evidence="3">MoxR family ATPase</fullName>
    </submittedName>
</protein>
<organism evidence="3 4">
    <name type="scientific">Candidatus Nitronauta litoralis</name>
    <dbReference type="NCBI Taxonomy" id="2705533"/>
    <lineage>
        <taxon>Bacteria</taxon>
        <taxon>Pseudomonadati</taxon>
        <taxon>Nitrospinota/Tectimicrobiota group</taxon>
        <taxon>Nitrospinota</taxon>
        <taxon>Nitrospinia</taxon>
        <taxon>Nitrospinales</taxon>
        <taxon>Nitrospinaceae</taxon>
        <taxon>Candidatus Nitronauta</taxon>
    </lineage>
</organism>
<dbReference type="PANTHER" id="PTHR42759">
    <property type="entry name" value="MOXR FAMILY PROTEIN"/>
    <property type="match status" value="1"/>
</dbReference>
<gene>
    <name evidence="3" type="ORF">G3M70_17005</name>
</gene>
<evidence type="ECO:0000259" key="2">
    <source>
        <dbReference type="Pfam" id="PF17863"/>
    </source>
</evidence>
<dbReference type="GO" id="GO:0005524">
    <property type="term" value="F:ATP binding"/>
    <property type="evidence" value="ECO:0007669"/>
    <property type="project" value="InterPro"/>
</dbReference>
<dbReference type="KEGG" id="nli:G3M70_17005"/>
<evidence type="ECO:0000313" key="3">
    <source>
        <dbReference type="EMBL" id="QPJ63481.1"/>
    </source>
</evidence>
<dbReference type="PANTHER" id="PTHR42759:SF5">
    <property type="entry name" value="METHANOL DEHYDROGENASE REGULATOR"/>
    <property type="match status" value="1"/>
</dbReference>
<dbReference type="CDD" id="cd00009">
    <property type="entry name" value="AAA"/>
    <property type="match status" value="1"/>
</dbReference>
<proteinExistence type="predicted"/>
<reference evidence="3 4" key="1">
    <citation type="submission" date="2020-02" db="EMBL/GenBank/DDBJ databases">
        <title>Genomic and physiological characterization of two novel Nitrospinaceae genera.</title>
        <authorList>
            <person name="Mueller A.J."/>
            <person name="Jung M.-Y."/>
            <person name="Strachan C.R."/>
            <person name="Herbold C.W."/>
            <person name="Kirkegaard R.H."/>
            <person name="Daims H."/>
        </authorList>
    </citation>
    <scope>NUCLEOTIDE SEQUENCE [LARGE SCALE GENOMIC DNA]</scope>
    <source>
        <strain evidence="3">EB</strain>
    </source>
</reference>
<dbReference type="InterPro" id="IPR050764">
    <property type="entry name" value="CbbQ/NirQ/NorQ/GpvN"/>
</dbReference>
<dbReference type="InterPro" id="IPR027417">
    <property type="entry name" value="P-loop_NTPase"/>
</dbReference>
<feature type="domain" description="ATPase AAA-3" evidence="1">
    <location>
        <begin position="38"/>
        <end position="168"/>
    </location>
</feature>
<dbReference type="Proteomes" id="UP000594688">
    <property type="component" value="Chromosome"/>
</dbReference>
<dbReference type="SUPFAM" id="SSF52540">
    <property type="entry name" value="P-loop containing nucleoside triphosphate hydrolases"/>
    <property type="match status" value="1"/>
</dbReference>
<feature type="domain" description="ChlI/MoxR AAA lid" evidence="2">
    <location>
        <begin position="231"/>
        <end position="287"/>
    </location>
</feature>
<dbReference type="EMBL" id="CP048685">
    <property type="protein sequence ID" value="QPJ63481.1"/>
    <property type="molecule type" value="Genomic_DNA"/>
</dbReference>
<evidence type="ECO:0000259" key="1">
    <source>
        <dbReference type="Pfam" id="PF07726"/>
    </source>
</evidence>
<accession>A0A7T0G1Y9</accession>
<dbReference type="Gene3D" id="3.40.50.300">
    <property type="entry name" value="P-loop containing nucleotide triphosphate hydrolases"/>
    <property type="match status" value="1"/>
</dbReference>
<dbReference type="PIRSF" id="PIRSF002849">
    <property type="entry name" value="AAA_ATPase_chaperone_MoxR_prd"/>
    <property type="match status" value="1"/>
</dbReference>
<dbReference type="AlphaFoldDB" id="A0A7T0G1Y9"/>